<dbReference type="Pfam" id="PF00528">
    <property type="entry name" value="BPD_transp_1"/>
    <property type="match status" value="1"/>
</dbReference>
<dbReference type="Proteomes" id="UP000054058">
    <property type="component" value="Unassembled WGS sequence"/>
</dbReference>
<evidence type="ECO:0000256" key="1">
    <source>
        <dbReference type="ARBA" id="ARBA00004651"/>
    </source>
</evidence>
<keyword evidence="4" id="KW-0029">Amino-acid transport</keyword>
<evidence type="ECO:0000259" key="8">
    <source>
        <dbReference type="PROSITE" id="PS50928"/>
    </source>
</evidence>
<dbReference type="CDD" id="cd06261">
    <property type="entry name" value="TM_PBP2"/>
    <property type="match status" value="1"/>
</dbReference>
<feature type="transmembrane region" description="Helical" evidence="7">
    <location>
        <begin position="351"/>
        <end position="373"/>
    </location>
</feature>
<keyword evidence="10" id="KW-1185">Reference proteome</keyword>
<dbReference type="Gene3D" id="1.10.3720.10">
    <property type="entry name" value="MetI-like"/>
    <property type="match status" value="1"/>
</dbReference>
<evidence type="ECO:0000256" key="4">
    <source>
        <dbReference type="ARBA" id="ARBA00022970"/>
    </source>
</evidence>
<sequence>MLRLSEKRTRTLLYQGLLIAFILMFFYIACVNVNNNLAAAGIHIDYGFLFSESGFDVNESLIEYSSESSYIRALFVGFLNTILLSFVCIVGATLLGVAFGVLRASQNWLGSSISFLYIELMRNLPKLLILLTLYILSINSLPHVREAYQFFGVFHLSNRALYFPTLIWQEHMITVFLTCVAALIVVYIYRRYVNHFKDKTGQDLPFLWPSFLFVGFVFFLVSMILGVNYSFDFPALQGFNFAGGGEVSVQFFVLAFTLSIYHGGQIAELVRGGIQSISKGQEEAARAIGLSYLQTMRLVVLPQALRVIIPPIGNQYLNITKNTSIGLAVGFSDLVSVMNTSINQTFRPIELMSVSTLIYLAICLVVSVLINAYNNHTRLEKA</sequence>
<dbReference type="PATRIC" id="fig|1122207.3.peg.260"/>
<keyword evidence="6 7" id="KW-0472">Membrane</keyword>
<evidence type="ECO:0000313" key="9">
    <source>
        <dbReference type="EMBL" id="ETX12264.1"/>
    </source>
</evidence>
<feature type="transmembrane region" description="Helical" evidence="7">
    <location>
        <begin position="251"/>
        <end position="270"/>
    </location>
</feature>
<dbReference type="GO" id="GO:0005886">
    <property type="term" value="C:plasma membrane"/>
    <property type="evidence" value="ECO:0007669"/>
    <property type="project" value="UniProtKB-SubCell"/>
</dbReference>
<keyword evidence="7" id="KW-0813">Transport</keyword>
<protein>
    <submittedName>
        <fullName evidence="9">Amino acid ABC transporter permease</fullName>
    </submittedName>
</protein>
<dbReference type="PANTHER" id="PTHR30614">
    <property type="entry name" value="MEMBRANE COMPONENT OF AMINO ACID ABC TRANSPORTER"/>
    <property type="match status" value="1"/>
</dbReference>
<accession>X7E862</accession>
<feature type="transmembrane region" description="Helical" evidence="7">
    <location>
        <begin position="73"/>
        <end position="102"/>
    </location>
</feature>
<dbReference type="InterPro" id="IPR035906">
    <property type="entry name" value="MetI-like_sf"/>
</dbReference>
<keyword evidence="5 7" id="KW-1133">Transmembrane helix</keyword>
<dbReference type="RefSeq" id="WP_051436036.1">
    <property type="nucleotide sequence ID" value="NZ_JAMB01000001.1"/>
</dbReference>
<evidence type="ECO:0000256" key="6">
    <source>
        <dbReference type="ARBA" id="ARBA00023136"/>
    </source>
</evidence>
<evidence type="ECO:0000256" key="7">
    <source>
        <dbReference type="RuleBase" id="RU363032"/>
    </source>
</evidence>
<dbReference type="PANTHER" id="PTHR30614:SF37">
    <property type="entry name" value="AMINO-ACID ABC TRANSPORTER PERMEASE PROTEIN YHDX-RELATED"/>
    <property type="match status" value="1"/>
</dbReference>
<dbReference type="STRING" id="1122207.MUS1_01260"/>
<comment type="caution">
    <text evidence="9">The sequence shown here is derived from an EMBL/GenBank/DDBJ whole genome shotgun (WGS) entry which is preliminary data.</text>
</comment>
<feature type="transmembrane region" description="Helical" evidence="7">
    <location>
        <begin position="210"/>
        <end position="231"/>
    </location>
</feature>
<dbReference type="GO" id="GO:0006865">
    <property type="term" value="P:amino acid transport"/>
    <property type="evidence" value="ECO:0007669"/>
    <property type="project" value="UniProtKB-KW"/>
</dbReference>
<keyword evidence="3 7" id="KW-0812">Transmembrane</keyword>
<feature type="transmembrane region" description="Helical" evidence="7">
    <location>
        <begin position="161"/>
        <end position="189"/>
    </location>
</feature>
<evidence type="ECO:0000256" key="5">
    <source>
        <dbReference type="ARBA" id="ARBA00022989"/>
    </source>
</evidence>
<dbReference type="SUPFAM" id="SSF161098">
    <property type="entry name" value="MetI-like"/>
    <property type="match status" value="2"/>
</dbReference>
<dbReference type="AlphaFoldDB" id="X7E862"/>
<comment type="similarity">
    <text evidence="2">Belongs to the binding-protein-dependent transport system permease family. HisMQ subfamily.</text>
</comment>
<dbReference type="GO" id="GO:0055085">
    <property type="term" value="P:transmembrane transport"/>
    <property type="evidence" value="ECO:0007669"/>
    <property type="project" value="InterPro"/>
</dbReference>
<reference evidence="9 10" key="1">
    <citation type="submission" date="2014-01" db="EMBL/GenBank/DDBJ databases">
        <title>Marinomonas ushuaiensis DSM 15871 Genome Sequencing.</title>
        <authorList>
            <person name="Lai Q."/>
            <person name="Shao Z.S."/>
        </authorList>
    </citation>
    <scope>NUCLEOTIDE SEQUENCE [LARGE SCALE GENOMIC DNA]</scope>
    <source>
        <strain evidence="9 10">DSM 15871</strain>
    </source>
</reference>
<name>X7E862_9GAMM</name>
<evidence type="ECO:0000313" key="10">
    <source>
        <dbReference type="Proteomes" id="UP000054058"/>
    </source>
</evidence>
<dbReference type="InterPro" id="IPR043429">
    <property type="entry name" value="ArtM/GltK/GlnP/TcyL/YhdX-like"/>
</dbReference>
<organism evidence="9 10">
    <name type="scientific">Marinomonas ushuaiensis DSM 15871</name>
    <dbReference type="NCBI Taxonomy" id="1122207"/>
    <lineage>
        <taxon>Bacteria</taxon>
        <taxon>Pseudomonadati</taxon>
        <taxon>Pseudomonadota</taxon>
        <taxon>Gammaproteobacteria</taxon>
        <taxon>Oceanospirillales</taxon>
        <taxon>Oceanospirillaceae</taxon>
        <taxon>Marinomonas</taxon>
    </lineage>
</organism>
<comment type="subcellular location">
    <subcellularLocation>
        <location evidence="1 7">Cell membrane</location>
        <topology evidence="1 7">Multi-pass membrane protein</topology>
    </subcellularLocation>
</comment>
<dbReference type="InterPro" id="IPR000515">
    <property type="entry name" value="MetI-like"/>
</dbReference>
<feature type="transmembrane region" description="Helical" evidence="7">
    <location>
        <begin position="12"/>
        <end position="29"/>
    </location>
</feature>
<dbReference type="eggNOG" id="COG4597">
    <property type="taxonomic scope" value="Bacteria"/>
</dbReference>
<feature type="transmembrane region" description="Helical" evidence="7">
    <location>
        <begin position="123"/>
        <end position="141"/>
    </location>
</feature>
<evidence type="ECO:0000256" key="3">
    <source>
        <dbReference type="ARBA" id="ARBA00022692"/>
    </source>
</evidence>
<proteinExistence type="inferred from homology"/>
<feature type="domain" description="ABC transmembrane type-1" evidence="8">
    <location>
        <begin position="78"/>
        <end position="370"/>
    </location>
</feature>
<gene>
    <name evidence="9" type="ORF">MUS1_01260</name>
</gene>
<dbReference type="EMBL" id="JAMB01000001">
    <property type="protein sequence ID" value="ETX12264.1"/>
    <property type="molecule type" value="Genomic_DNA"/>
</dbReference>
<dbReference type="PROSITE" id="PS50928">
    <property type="entry name" value="ABC_TM1"/>
    <property type="match status" value="1"/>
</dbReference>
<evidence type="ECO:0000256" key="2">
    <source>
        <dbReference type="ARBA" id="ARBA00010072"/>
    </source>
</evidence>